<dbReference type="CDD" id="cd08010">
    <property type="entry name" value="MltG_like"/>
    <property type="match status" value="1"/>
</dbReference>
<evidence type="ECO:0000313" key="9">
    <source>
        <dbReference type="Proteomes" id="UP000040453"/>
    </source>
</evidence>
<dbReference type="EC" id="4.2.2.29" evidence="7"/>
<evidence type="ECO:0000256" key="1">
    <source>
        <dbReference type="ARBA" id="ARBA00022475"/>
    </source>
</evidence>
<organism evidence="8 9">
    <name type="scientific">Oceanobacillus oncorhynchi</name>
    <dbReference type="NCBI Taxonomy" id="545501"/>
    <lineage>
        <taxon>Bacteria</taxon>
        <taxon>Bacillati</taxon>
        <taxon>Bacillota</taxon>
        <taxon>Bacilli</taxon>
        <taxon>Bacillales</taxon>
        <taxon>Bacillaceae</taxon>
        <taxon>Oceanobacillus</taxon>
    </lineage>
</organism>
<keyword evidence="6 7" id="KW-0961">Cell wall biogenesis/degradation</keyword>
<proteinExistence type="inferred from homology"/>
<keyword evidence="1 7" id="KW-1003">Cell membrane</keyword>
<name>A0A0A1MER7_9BACI</name>
<evidence type="ECO:0000256" key="7">
    <source>
        <dbReference type="HAMAP-Rule" id="MF_02065"/>
    </source>
</evidence>
<dbReference type="Pfam" id="PF02618">
    <property type="entry name" value="YceG"/>
    <property type="match status" value="1"/>
</dbReference>
<dbReference type="RefSeq" id="WP_042534316.1">
    <property type="nucleotide sequence ID" value="NZ_CAXOIH010000007.1"/>
</dbReference>
<feature type="transmembrane region" description="Helical" evidence="7">
    <location>
        <begin position="27"/>
        <end position="50"/>
    </location>
</feature>
<dbReference type="STRING" id="545501.BN997_03766"/>
<gene>
    <name evidence="7" type="primary">mltG</name>
    <name evidence="8" type="ORF">BN997_03766</name>
</gene>
<keyword evidence="2 7" id="KW-0812">Transmembrane</keyword>
<keyword evidence="9" id="KW-1185">Reference proteome</keyword>
<dbReference type="NCBIfam" id="TIGR00247">
    <property type="entry name" value="endolytic transglycosylase MltG"/>
    <property type="match status" value="1"/>
</dbReference>
<evidence type="ECO:0000256" key="2">
    <source>
        <dbReference type="ARBA" id="ARBA00022692"/>
    </source>
</evidence>
<dbReference type="AlphaFoldDB" id="A0A0A1MER7"/>
<dbReference type="HAMAP" id="MF_02065">
    <property type="entry name" value="MltG"/>
    <property type="match status" value="1"/>
</dbReference>
<accession>A0A0A1MER7</accession>
<comment type="function">
    <text evidence="7">Functions as a peptidoglycan terminase that cleaves nascent peptidoglycan strands endolytically to terminate their elongation.</text>
</comment>
<dbReference type="PANTHER" id="PTHR30518">
    <property type="entry name" value="ENDOLYTIC MUREIN TRANSGLYCOSYLASE"/>
    <property type="match status" value="1"/>
</dbReference>
<keyword evidence="5 7" id="KW-0456">Lyase</keyword>
<evidence type="ECO:0000313" key="8">
    <source>
        <dbReference type="EMBL" id="CEI83845.1"/>
    </source>
</evidence>
<reference evidence="8 9" key="1">
    <citation type="submission" date="2014-11" db="EMBL/GenBank/DDBJ databases">
        <authorList>
            <person name="Urmite Genomes Urmite Genomes"/>
        </authorList>
    </citation>
    <scope>NUCLEOTIDE SEQUENCE [LARGE SCALE GENOMIC DNA]</scope>
    <source>
        <strain evidence="8 9">Oc5</strain>
    </source>
</reference>
<evidence type="ECO:0000256" key="3">
    <source>
        <dbReference type="ARBA" id="ARBA00022989"/>
    </source>
</evidence>
<dbReference type="OrthoDB" id="9814591at2"/>
<dbReference type="Proteomes" id="UP000040453">
    <property type="component" value="Unassembled WGS sequence"/>
</dbReference>
<evidence type="ECO:0000256" key="6">
    <source>
        <dbReference type="ARBA" id="ARBA00023316"/>
    </source>
</evidence>
<dbReference type="GO" id="GO:0005886">
    <property type="term" value="C:plasma membrane"/>
    <property type="evidence" value="ECO:0007669"/>
    <property type="project" value="UniProtKB-SubCell"/>
</dbReference>
<evidence type="ECO:0000256" key="4">
    <source>
        <dbReference type="ARBA" id="ARBA00023136"/>
    </source>
</evidence>
<keyword evidence="4 7" id="KW-0472">Membrane</keyword>
<dbReference type="GO" id="GO:0008932">
    <property type="term" value="F:lytic endotransglycosylase activity"/>
    <property type="evidence" value="ECO:0007669"/>
    <property type="project" value="UniProtKB-UniRule"/>
</dbReference>
<dbReference type="GO" id="GO:0009252">
    <property type="term" value="P:peptidoglycan biosynthetic process"/>
    <property type="evidence" value="ECO:0007669"/>
    <property type="project" value="UniProtKB-UniRule"/>
</dbReference>
<dbReference type="EMBL" id="CDGG01000001">
    <property type="protein sequence ID" value="CEI83845.1"/>
    <property type="molecule type" value="Genomic_DNA"/>
</dbReference>
<keyword evidence="3 7" id="KW-1133">Transmembrane helix</keyword>
<protein>
    <recommendedName>
        <fullName evidence="7">Endolytic murein transglycosylase</fullName>
        <ecNumber evidence="7">4.2.2.29</ecNumber>
    </recommendedName>
    <alternativeName>
        <fullName evidence="7">Peptidoglycan lytic transglycosylase</fullName>
    </alternativeName>
    <alternativeName>
        <fullName evidence="7">Peptidoglycan polymerization terminase</fullName>
    </alternativeName>
</protein>
<dbReference type="Gene3D" id="3.30.1490.480">
    <property type="entry name" value="Endolytic murein transglycosylase"/>
    <property type="match status" value="1"/>
</dbReference>
<comment type="catalytic activity">
    <reaction evidence="7">
        <text>a peptidoglycan chain = a peptidoglycan chain with N-acetyl-1,6-anhydromuramyl-[peptide] at the reducing end + a peptidoglycan chain with N-acetylglucosamine at the non-reducing end.</text>
        <dbReference type="EC" id="4.2.2.29"/>
    </reaction>
</comment>
<comment type="similarity">
    <text evidence="7">Belongs to the transglycosylase MltG family.</text>
</comment>
<sequence>MSKDDKHNGFQKNLIQRAKDASKVRKIVAIIIVCFTLILIIGGISGYLYIHSALQPIDEENSTPVEVEIPIGSSSSTIAGILEENGIIKDARVFRFYTKFNNVNEFQAGNYTFNTAMSMDEIIESLQHGRIIVDAVHTITIPEGLTVDQIAEIYSEQLSFSEEDFLEVANDPDFIEELMEEYPSLLTEDILDEDIRTPLEGYMFASTYEFYEEEPSIESIIDRMVEQTNSIFQQYEGEIADRGFTPHEAITFASVVEKETAHEEERAQIAGVFQNRLDEDIQLQTDPTVLYAKGEHQAVVTFDDLETESPYNTYLVDGLPVGPISNFAENSLKAVISPEDSDYLYFLHDEDGNIHFAETFDEHVENREKYIN</sequence>
<evidence type="ECO:0000256" key="5">
    <source>
        <dbReference type="ARBA" id="ARBA00023239"/>
    </source>
</evidence>
<dbReference type="Gene3D" id="3.30.160.60">
    <property type="entry name" value="Classic Zinc Finger"/>
    <property type="match status" value="1"/>
</dbReference>
<feature type="site" description="Important for catalytic activity" evidence="7">
    <location>
        <position position="259"/>
    </location>
</feature>
<comment type="subcellular location">
    <subcellularLocation>
        <location evidence="7">Cell membrane</location>
        <topology evidence="7">Single-pass membrane protein</topology>
    </subcellularLocation>
</comment>
<dbReference type="GO" id="GO:0071555">
    <property type="term" value="P:cell wall organization"/>
    <property type="evidence" value="ECO:0007669"/>
    <property type="project" value="UniProtKB-KW"/>
</dbReference>
<dbReference type="PANTHER" id="PTHR30518:SF2">
    <property type="entry name" value="ENDOLYTIC MUREIN TRANSGLYCOSYLASE"/>
    <property type="match status" value="1"/>
</dbReference>
<dbReference type="InterPro" id="IPR003770">
    <property type="entry name" value="MLTG-like"/>
</dbReference>